<feature type="domain" description="MoaB/Mog" evidence="7">
    <location>
        <begin position="6"/>
        <end position="153"/>
    </location>
</feature>
<dbReference type="OMA" id="ESPYPMI"/>
<evidence type="ECO:0000256" key="6">
    <source>
        <dbReference type="SAM" id="MobiDB-lite"/>
    </source>
</evidence>
<dbReference type="GO" id="GO:0061599">
    <property type="term" value="F:molybdopterin molybdotransferase activity"/>
    <property type="evidence" value="ECO:0007669"/>
    <property type="project" value="UniProtKB-UniRule"/>
</dbReference>
<comment type="similarity">
    <text evidence="3">In the C-terminal section; belongs to the MoeA family.</text>
</comment>
<proteinExistence type="inferred from homology"/>
<dbReference type="EMBL" id="KQ964470">
    <property type="protein sequence ID" value="KXN71649.1"/>
    <property type="molecule type" value="Genomic_DNA"/>
</dbReference>
<comment type="function">
    <text evidence="5">Catalyzes two steps in the biosynthesis of the molybdenum cofactor. In the first step, molybdopterin is adenylated. Subsequently, molybdate is inserted into adenylated molybdopterin and AMP is released.</text>
</comment>
<dbReference type="Gene3D" id="3.40.980.10">
    <property type="entry name" value="MoaB/Mog-like domain"/>
    <property type="match status" value="2"/>
</dbReference>
<dbReference type="InterPro" id="IPR038987">
    <property type="entry name" value="MoeA-like"/>
</dbReference>
<dbReference type="GO" id="GO:0046872">
    <property type="term" value="F:metal ion binding"/>
    <property type="evidence" value="ECO:0007669"/>
    <property type="project" value="UniProtKB-UniRule"/>
</dbReference>
<dbReference type="FunFam" id="3.40.980.10:FF:000001">
    <property type="entry name" value="Molybdopterin molybdenumtransferase"/>
    <property type="match status" value="1"/>
</dbReference>
<dbReference type="CDD" id="cd00886">
    <property type="entry name" value="MogA_MoaB"/>
    <property type="match status" value="1"/>
</dbReference>
<dbReference type="AlphaFoldDB" id="A0A137P9H9"/>
<evidence type="ECO:0000256" key="4">
    <source>
        <dbReference type="ARBA" id="ARBA00023150"/>
    </source>
</evidence>
<dbReference type="InterPro" id="IPR036425">
    <property type="entry name" value="MoaB/Mog-like_dom_sf"/>
</dbReference>
<dbReference type="STRING" id="796925.A0A137P9H9"/>
<sequence length="643" mass="69294">MAYTVGILTISDRTFQGTSEDKSSPKIQEFLLEKSKDLWNVTQKKVVPDEIEQIQNTILKWTDVDKVNLIVTTGGTGWSTRDTTPEAVIPLLHKRVNGIEIALISQGLNFTPLATLARPVCGIRGNSLIVTLPGSPKACAEGLSIIYPGLSHGLSLVLGDSGNEFHSKMNKESKSQGQNAGCHHHCPKVSSGKLPTTSGVQVAYRARESPYPMLPVKEAENLIREQINKLPNAIVETSITDLKAGSVIASEVKAQQPVPAYRASVVDGYAVRSSDGPGVYPVLSQSSLAGSQSSLQLLPGHIMRITTGARVPDEADAVVMVEYTKLIEASEDGKVEIKVEILSQMDPGNNVREIGSDISQGSVILKSNSIVSPFGAETVTLSTGGVDKVKIHRRPVVGVMSTGGELVTLDYSEPLRPGQVKDANRPSLLNILSSHQYPIKDLGIVEDNPSTLTDKIYKSLEEVDVLITTGGVSMGEMDLIKEMIQTDPKFQVHFGRIKMKPGKPATFATYHPSPEKTTLFFALPGNPVSAIVTFYLLVLPALRQFENHPCPQLPKLKVKLTHPIKLDSRPEYLRAVVTNEISSDGNKLKATSLNVGKTQPSSQTTTLAGANALLELPAKSAELASLTEGDEVVAILINPIQYS</sequence>
<dbReference type="Proteomes" id="UP000070444">
    <property type="component" value="Unassembled WGS sequence"/>
</dbReference>
<feature type="region of interest" description="Disordered" evidence="6">
    <location>
        <begin position="173"/>
        <end position="195"/>
    </location>
</feature>
<keyword evidence="5" id="KW-0500">Molybdenum</keyword>
<comment type="pathway">
    <text evidence="1 5">Cofactor biosynthesis; molybdopterin biosynthesis.</text>
</comment>
<dbReference type="Pfam" id="PF00994">
    <property type="entry name" value="MoCF_biosynth"/>
    <property type="match status" value="2"/>
</dbReference>
<accession>A0A137P9H9</accession>
<dbReference type="Pfam" id="PF03453">
    <property type="entry name" value="MoeA_N"/>
    <property type="match status" value="1"/>
</dbReference>
<dbReference type="SUPFAM" id="SSF53218">
    <property type="entry name" value="Molybdenum cofactor biosynthesis proteins"/>
    <property type="match status" value="2"/>
</dbReference>
<dbReference type="PROSITE" id="PS01079">
    <property type="entry name" value="MOCF_BIOSYNTHESIS_2"/>
    <property type="match status" value="1"/>
</dbReference>
<protein>
    <recommendedName>
        <fullName evidence="7">MoaB/Mog domain-containing protein</fullName>
    </recommendedName>
</protein>
<dbReference type="GO" id="GO:0005524">
    <property type="term" value="F:ATP binding"/>
    <property type="evidence" value="ECO:0007669"/>
    <property type="project" value="UniProtKB-UniRule"/>
</dbReference>
<dbReference type="UniPathway" id="UPA00344"/>
<evidence type="ECO:0000259" key="7">
    <source>
        <dbReference type="SMART" id="SM00852"/>
    </source>
</evidence>
<keyword evidence="5" id="KW-0460">Magnesium</keyword>
<comment type="similarity">
    <text evidence="2">In the N-terminal section; belongs to the MoaB/Mog family.</text>
</comment>
<keyword evidence="9" id="KW-1185">Reference proteome</keyword>
<dbReference type="InterPro" id="IPR005110">
    <property type="entry name" value="MoeA_linker/N"/>
</dbReference>
<evidence type="ECO:0000313" key="8">
    <source>
        <dbReference type="EMBL" id="KXN71649.1"/>
    </source>
</evidence>
<evidence type="ECO:0000256" key="5">
    <source>
        <dbReference type="RuleBase" id="RU365090"/>
    </source>
</evidence>
<dbReference type="OrthoDB" id="4349954at2759"/>
<dbReference type="Pfam" id="PF03454">
    <property type="entry name" value="MoeA_C"/>
    <property type="match status" value="1"/>
</dbReference>
<evidence type="ECO:0000256" key="1">
    <source>
        <dbReference type="ARBA" id="ARBA00005046"/>
    </source>
</evidence>
<evidence type="ECO:0000256" key="3">
    <source>
        <dbReference type="ARBA" id="ARBA00008339"/>
    </source>
</evidence>
<dbReference type="SUPFAM" id="SSF63882">
    <property type="entry name" value="MoeA N-terminal region -like"/>
    <property type="match status" value="1"/>
</dbReference>
<dbReference type="InterPro" id="IPR036135">
    <property type="entry name" value="MoeA_linker/N_sf"/>
</dbReference>
<dbReference type="GO" id="GO:0005829">
    <property type="term" value="C:cytosol"/>
    <property type="evidence" value="ECO:0007669"/>
    <property type="project" value="TreeGrafter"/>
</dbReference>
<evidence type="ECO:0000256" key="2">
    <source>
        <dbReference type="ARBA" id="ARBA00007589"/>
    </source>
</evidence>
<dbReference type="GO" id="GO:0006777">
    <property type="term" value="P:Mo-molybdopterin cofactor biosynthetic process"/>
    <property type="evidence" value="ECO:0007669"/>
    <property type="project" value="UniProtKB-UniRule"/>
</dbReference>
<organism evidence="8 9">
    <name type="scientific">Conidiobolus coronatus (strain ATCC 28846 / CBS 209.66 / NRRL 28638)</name>
    <name type="common">Delacroixia coronata</name>
    <dbReference type="NCBI Taxonomy" id="796925"/>
    <lineage>
        <taxon>Eukaryota</taxon>
        <taxon>Fungi</taxon>
        <taxon>Fungi incertae sedis</taxon>
        <taxon>Zoopagomycota</taxon>
        <taxon>Entomophthoromycotina</taxon>
        <taxon>Entomophthoromycetes</taxon>
        <taxon>Entomophthorales</taxon>
        <taxon>Ancylistaceae</taxon>
        <taxon>Conidiobolus</taxon>
    </lineage>
</organism>
<comment type="catalytic activity">
    <reaction evidence="5">
        <text>adenylyl-molybdopterin + molybdate = Mo-molybdopterin + AMP + H(+)</text>
        <dbReference type="Rhea" id="RHEA:35047"/>
        <dbReference type="ChEBI" id="CHEBI:15378"/>
        <dbReference type="ChEBI" id="CHEBI:36264"/>
        <dbReference type="ChEBI" id="CHEBI:62727"/>
        <dbReference type="ChEBI" id="CHEBI:71302"/>
        <dbReference type="ChEBI" id="CHEBI:456215"/>
    </reaction>
</comment>
<dbReference type="GO" id="GO:0061598">
    <property type="term" value="F:molybdopterin adenylyltransferase activity"/>
    <property type="evidence" value="ECO:0007669"/>
    <property type="project" value="UniProtKB-UniRule"/>
</dbReference>
<keyword evidence="4 5" id="KW-0501">Molybdenum cofactor biosynthesis</keyword>
<keyword evidence="5" id="KW-0808">Transferase</keyword>
<dbReference type="SMART" id="SM00852">
    <property type="entry name" value="MoCF_biosynth"/>
    <property type="match status" value="2"/>
</dbReference>
<dbReference type="Gene3D" id="2.170.190.11">
    <property type="entry name" value="Molybdopterin biosynthesis moea protein, domain 3"/>
    <property type="match status" value="1"/>
</dbReference>
<feature type="domain" description="MoaB/Mog" evidence="7">
    <location>
        <begin position="398"/>
        <end position="544"/>
    </location>
</feature>
<dbReference type="PANTHER" id="PTHR10192:SF5">
    <property type="entry name" value="GEPHYRIN"/>
    <property type="match status" value="1"/>
</dbReference>
<gene>
    <name evidence="8" type="ORF">CONCODRAFT_81578</name>
</gene>
<dbReference type="CDD" id="cd00887">
    <property type="entry name" value="MoeA"/>
    <property type="match status" value="1"/>
</dbReference>
<dbReference type="FunFam" id="2.170.190.11:FF:000001">
    <property type="entry name" value="Molybdopterin molybdenumtransferase"/>
    <property type="match status" value="1"/>
</dbReference>
<dbReference type="SUPFAM" id="SSF63867">
    <property type="entry name" value="MoeA C-terminal domain-like"/>
    <property type="match status" value="1"/>
</dbReference>
<dbReference type="Gene3D" id="2.40.340.10">
    <property type="entry name" value="MoeA, C-terminal, domain IV"/>
    <property type="match status" value="1"/>
</dbReference>
<name>A0A137P9H9_CONC2</name>
<comment type="catalytic activity">
    <reaction evidence="5">
        <text>molybdopterin + ATP + H(+) = adenylyl-molybdopterin + diphosphate</text>
        <dbReference type="Rhea" id="RHEA:31331"/>
        <dbReference type="ChEBI" id="CHEBI:15378"/>
        <dbReference type="ChEBI" id="CHEBI:30616"/>
        <dbReference type="ChEBI" id="CHEBI:33019"/>
        <dbReference type="ChEBI" id="CHEBI:58698"/>
        <dbReference type="ChEBI" id="CHEBI:62727"/>
    </reaction>
</comment>
<evidence type="ECO:0000313" key="9">
    <source>
        <dbReference type="Proteomes" id="UP000070444"/>
    </source>
</evidence>
<dbReference type="InterPro" id="IPR001453">
    <property type="entry name" value="MoaB/Mog_dom"/>
</dbReference>
<dbReference type="InterPro" id="IPR005111">
    <property type="entry name" value="MoeA_C_domain_IV"/>
</dbReference>
<comment type="cofactor">
    <cofactor evidence="5">
        <name>Mg(2+)</name>
        <dbReference type="ChEBI" id="CHEBI:18420"/>
    </cofactor>
</comment>
<dbReference type="NCBIfam" id="TIGR00177">
    <property type="entry name" value="molyb_syn"/>
    <property type="match status" value="1"/>
</dbReference>
<comment type="similarity">
    <text evidence="5">Belongs to the MoeA family.</text>
</comment>
<dbReference type="Gene3D" id="3.90.105.10">
    <property type="entry name" value="Molybdopterin biosynthesis moea protein, domain 2"/>
    <property type="match status" value="1"/>
</dbReference>
<reference evidence="8 9" key="1">
    <citation type="journal article" date="2015" name="Genome Biol. Evol.">
        <title>Phylogenomic analyses indicate that early fungi evolved digesting cell walls of algal ancestors of land plants.</title>
        <authorList>
            <person name="Chang Y."/>
            <person name="Wang S."/>
            <person name="Sekimoto S."/>
            <person name="Aerts A.L."/>
            <person name="Choi C."/>
            <person name="Clum A."/>
            <person name="LaButti K.M."/>
            <person name="Lindquist E.A."/>
            <person name="Yee Ngan C."/>
            <person name="Ohm R.A."/>
            <person name="Salamov A.A."/>
            <person name="Grigoriev I.V."/>
            <person name="Spatafora J.W."/>
            <person name="Berbee M.L."/>
        </authorList>
    </citation>
    <scope>NUCLEOTIDE SEQUENCE [LARGE SCALE GENOMIC DNA]</scope>
    <source>
        <strain evidence="8 9">NRRL 28638</strain>
    </source>
</reference>
<dbReference type="InterPro" id="IPR008284">
    <property type="entry name" value="MoCF_biosynth_CS"/>
</dbReference>
<dbReference type="PROSITE" id="PS01078">
    <property type="entry name" value="MOCF_BIOSYNTHESIS_1"/>
    <property type="match status" value="1"/>
</dbReference>
<keyword evidence="5" id="KW-0479">Metal-binding</keyword>
<dbReference type="PANTHER" id="PTHR10192">
    <property type="entry name" value="MOLYBDOPTERIN BIOSYNTHESIS PROTEIN"/>
    <property type="match status" value="1"/>
</dbReference>
<dbReference type="InterPro" id="IPR036688">
    <property type="entry name" value="MoeA_C_domain_IV_sf"/>
</dbReference>